<dbReference type="Gene3D" id="3.40.50.1460">
    <property type="match status" value="1"/>
</dbReference>
<evidence type="ECO:0000256" key="3">
    <source>
        <dbReference type="ARBA" id="ARBA00010134"/>
    </source>
</evidence>
<evidence type="ECO:0000256" key="15">
    <source>
        <dbReference type="ARBA" id="ARBA00029534"/>
    </source>
</evidence>
<comment type="similarity">
    <text evidence="3 16">Belongs to the peptidase C14A family.</text>
</comment>
<dbReference type="AlphaFoldDB" id="A0AAV6HET8"/>
<dbReference type="InterPro" id="IPR029030">
    <property type="entry name" value="Caspase-like_dom_sf"/>
</dbReference>
<dbReference type="FunFam" id="3.40.50.1460:FF:000001">
    <property type="entry name" value="Caspase-3 preproprotein"/>
    <property type="match status" value="1"/>
</dbReference>
<accession>A0AAV6HET8</accession>
<evidence type="ECO:0000256" key="4">
    <source>
        <dbReference type="ARBA" id="ARBA00022490"/>
    </source>
</evidence>
<dbReference type="Pfam" id="PF00656">
    <property type="entry name" value="Peptidase_C14"/>
    <property type="match status" value="1"/>
</dbReference>
<evidence type="ECO:0000256" key="14">
    <source>
        <dbReference type="ARBA" id="ARBA00029486"/>
    </source>
</evidence>
<dbReference type="InterPro" id="IPR002398">
    <property type="entry name" value="Pept_C14"/>
</dbReference>
<dbReference type="GO" id="GO:0004197">
    <property type="term" value="F:cysteine-type endopeptidase activity"/>
    <property type="evidence" value="ECO:0007669"/>
    <property type="project" value="InterPro"/>
</dbReference>
<dbReference type="SMART" id="SM00115">
    <property type="entry name" value="CASc"/>
    <property type="match status" value="1"/>
</dbReference>
<dbReference type="InterPro" id="IPR015917">
    <property type="entry name" value="Pept_C14A"/>
</dbReference>
<dbReference type="EMBL" id="JADWDJ010000001">
    <property type="protein sequence ID" value="KAG5285885.1"/>
    <property type="molecule type" value="Genomic_DNA"/>
</dbReference>
<evidence type="ECO:0000256" key="11">
    <source>
        <dbReference type="ARBA" id="ARBA00023242"/>
    </source>
</evidence>
<evidence type="ECO:0000256" key="2">
    <source>
        <dbReference type="ARBA" id="ARBA00004496"/>
    </source>
</evidence>
<keyword evidence="9" id="KW-0068">Autocatalytic cleavage</keyword>
<dbReference type="PRINTS" id="PR00376">
    <property type="entry name" value="IL1BCENZYME"/>
</dbReference>
<keyword evidence="10" id="KW-0865">Zymogen</keyword>
<evidence type="ECO:0000313" key="19">
    <source>
        <dbReference type="EMBL" id="KAG5285885.1"/>
    </source>
</evidence>
<comment type="subunit">
    <text evidence="13">Heterotetramer that consists of two anti-parallel arranged heterodimers, each one formed by a 18 kDa (Caspase-6 subunit p18) and a 11 kDa (Caspase-6 subunit p11) subunit.</text>
</comment>
<dbReference type="PROSITE" id="PS50208">
    <property type="entry name" value="CASPASE_P20"/>
    <property type="match status" value="1"/>
</dbReference>
<comment type="catalytic activity">
    <reaction evidence="12">
        <text>Strict requirement for Asp at position P1 and has a preferred cleavage sequence of Val-Glu-His-Asp-|-.</text>
        <dbReference type="EC" id="3.4.22.59"/>
    </reaction>
</comment>
<feature type="domain" description="Caspase family p10" evidence="17">
    <location>
        <begin position="201"/>
        <end position="295"/>
    </location>
</feature>
<evidence type="ECO:0000256" key="1">
    <source>
        <dbReference type="ARBA" id="ARBA00004123"/>
    </source>
</evidence>
<evidence type="ECO:0000256" key="8">
    <source>
        <dbReference type="ARBA" id="ARBA00022807"/>
    </source>
</evidence>
<keyword evidence="6" id="KW-0053">Apoptosis</keyword>
<dbReference type="InterPro" id="IPR016129">
    <property type="entry name" value="Caspase_his_AS"/>
</dbReference>
<dbReference type="PANTHER" id="PTHR10454">
    <property type="entry name" value="CASPASE"/>
    <property type="match status" value="1"/>
</dbReference>
<evidence type="ECO:0000259" key="18">
    <source>
        <dbReference type="PROSITE" id="PS50208"/>
    </source>
</evidence>
<evidence type="ECO:0000256" key="10">
    <source>
        <dbReference type="ARBA" id="ARBA00023145"/>
    </source>
</evidence>
<dbReference type="SUPFAM" id="SSF52129">
    <property type="entry name" value="Caspase-like"/>
    <property type="match status" value="1"/>
</dbReference>
<evidence type="ECO:0000256" key="6">
    <source>
        <dbReference type="ARBA" id="ARBA00022703"/>
    </source>
</evidence>
<dbReference type="InterPro" id="IPR002138">
    <property type="entry name" value="Pept_C14_p10"/>
</dbReference>
<evidence type="ECO:0000259" key="17">
    <source>
        <dbReference type="PROSITE" id="PS50207"/>
    </source>
</evidence>
<dbReference type="GO" id="GO:0006915">
    <property type="term" value="P:apoptotic process"/>
    <property type="evidence" value="ECO:0007669"/>
    <property type="project" value="UniProtKB-KW"/>
</dbReference>
<dbReference type="GO" id="GO:0005634">
    <property type="term" value="C:nucleus"/>
    <property type="evidence" value="ECO:0007669"/>
    <property type="project" value="UniProtKB-SubCell"/>
</dbReference>
<dbReference type="PROSITE" id="PS01121">
    <property type="entry name" value="CASPASE_HIS"/>
    <property type="match status" value="1"/>
</dbReference>
<dbReference type="InterPro" id="IPR011600">
    <property type="entry name" value="Pept_C14_caspase"/>
</dbReference>
<reference evidence="19 20" key="1">
    <citation type="submission" date="2020-10" db="EMBL/GenBank/DDBJ databases">
        <title>Chromosome-scale genome assembly of the Allis shad, Alosa alosa.</title>
        <authorList>
            <person name="Margot Z."/>
            <person name="Christophe K."/>
            <person name="Cabau C."/>
            <person name="Louis A."/>
            <person name="Berthelot C."/>
            <person name="Parey E."/>
            <person name="Roest Crollius H."/>
            <person name="Montfort J."/>
            <person name="Robinson-Rechavi M."/>
            <person name="Bucao C."/>
            <person name="Bouchez O."/>
            <person name="Gislard M."/>
            <person name="Lluch J."/>
            <person name="Milhes M."/>
            <person name="Lampietro C."/>
            <person name="Lopez Roques C."/>
            <person name="Donnadieu C."/>
            <person name="Braasch I."/>
            <person name="Desvignes T."/>
            <person name="Postlethwait J."/>
            <person name="Bobe J."/>
            <person name="Guiguen Y."/>
        </authorList>
    </citation>
    <scope>NUCLEOTIDE SEQUENCE [LARGE SCALE GENOMIC DNA]</scope>
    <source>
        <strain evidence="19">M-15738</strain>
        <tissue evidence="19">Blood</tissue>
    </source>
</reference>
<dbReference type="CDD" id="cd00032">
    <property type="entry name" value="CASc"/>
    <property type="match status" value="1"/>
</dbReference>
<evidence type="ECO:0000256" key="7">
    <source>
        <dbReference type="ARBA" id="ARBA00022801"/>
    </source>
</evidence>
<evidence type="ECO:0000256" key="9">
    <source>
        <dbReference type="ARBA" id="ARBA00022813"/>
    </source>
</evidence>
<evidence type="ECO:0000313" key="20">
    <source>
        <dbReference type="Proteomes" id="UP000823561"/>
    </source>
</evidence>
<dbReference type="GO" id="GO:0006508">
    <property type="term" value="P:proteolysis"/>
    <property type="evidence" value="ECO:0007669"/>
    <property type="project" value="UniProtKB-KW"/>
</dbReference>
<dbReference type="GO" id="GO:0005737">
    <property type="term" value="C:cytoplasm"/>
    <property type="evidence" value="ECO:0007669"/>
    <property type="project" value="UniProtKB-SubCell"/>
</dbReference>
<keyword evidence="5" id="KW-0645">Protease</keyword>
<evidence type="ECO:0000256" key="5">
    <source>
        <dbReference type="ARBA" id="ARBA00022670"/>
    </source>
</evidence>
<gene>
    <name evidence="19" type="ORF">AALO_G00008580</name>
</gene>
<proteinExistence type="inferred from homology"/>
<sequence length="298" mass="33603">MASPAKDKSGIVEKDSTSSGRIIAGVTETDAFYGGSISLDPAEEYKMDHKKRGLVLIFNQEHFFWRLGMPPRNGTNMDRYNLVKRFEVMNFEVRAFDNLKLEEVWDKIAEAAEDDHTDSDCFVCIFLSHGENDHVFAYDGKICIQDVTALFKGKKCPSLAGKPKIFILQACRGDKHDDPVTPMDVVDHDTKTNKVEVDAGVVYTLPSGADFLMCYSVAEGYYSHRETVNGSWYIQDLCEILKEHGQALEFTELLTLVNRKVSRRSVGRCNDPSAIGKKQVPCFASMLTKKLYFRPKSD</sequence>
<dbReference type="EC" id="3.4.22.59" evidence="14"/>
<evidence type="ECO:0000256" key="13">
    <source>
        <dbReference type="ARBA" id="ARBA00029473"/>
    </source>
</evidence>
<comment type="caution">
    <text evidence="19">The sequence shown here is derived from an EMBL/GenBank/DDBJ whole genome shotgun (WGS) entry which is preliminary data.</text>
</comment>
<organism evidence="19 20">
    <name type="scientific">Alosa alosa</name>
    <name type="common">allis shad</name>
    <dbReference type="NCBI Taxonomy" id="278164"/>
    <lineage>
        <taxon>Eukaryota</taxon>
        <taxon>Metazoa</taxon>
        <taxon>Chordata</taxon>
        <taxon>Craniata</taxon>
        <taxon>Vertebrata</taxon>
        <taxon>Euteleostomi</taxon>
        <taxon>Actinopterygii</taxon>
        <taxon>Neopterygii</taxon>
        <taxon>Teleostei</taxon>
        <taxon>Clupei</taxon>
        <taxon>Clupeiformes</taxon>
        <taxon>Clupeoidei</taxon>
        <taxon>Clupeidae</taxon>
        <taxon>Alosa</taxon>
    </lineage>
</organism>
<keyword evidence="8" id="KW-0788">Thiol protease</keyword>
<comment type="subcellular location">
    <subcellularLocation>
        <location evidence="2">Cytoplasm</location>
    </subcellularLocation>
    <subcellularLocation>
        <location evidence="1">Nucleus</location>
    </subcellularLocation>
</comment>
<keyword evidence="7" id="KW-0378">Hydrolase</keyword>
<feature type="domain" description="Caspase family p20" evidence="18">
    <location>
        <begin position="51"/>
        <end position="175"/>
    </location>
</feature>
<dbReference type="InterPro" id="IPR001309">
    <property type="entry name" value="Pept_C14_p20"/>
</dbReference>
<dbReference type="PANTHER" id="PTHR10454:SF206">
    <property type="entry name" value="CASPASE-6"/>
    <property type="match status" value="1"/>
</dbReference>
<name>A0AAV6HET8_9TELE</name>
<evidence type="ECO:0000256" key="12">
    <source>
        <dbReference type="ARBA" id="ARBA00029356"/>
    </source>
</evidence>
<keyword evidence="20" id="KW-1185">Reference proteome</keyword>
<dbReference type="PROSITE" id="PS01122">
    <property type="entry name" value="CASPASE_CYS"/>
    <property type="match status" value="1"/>
</dbReference>
<dbReference type="PROSITE" id="PS50207">
    <property type="entry name" value="CASPASE_P10"/>
    <property type="match status" value="1"/>
</dbReference>
<evidence type="ECO:0000256" key="16">
    <source>
        <dbReference type="RuleBase" id="RU003971"/>
    </source>
</evidence>
<dbReference type="GO" id="GO:0043525">
    <property type="term" value="P:positive regulation of neuron apoptotic process"/>
    <property type="evidence" value="ECO:0007669"/>
    <property type="project" value="TreeGrafter"/>
</dbReference>
<keyword evidence="11" id="KW-0539">Nucleus</keyword>
<dbReference type="Proteomes" id="UP000823561">
    <property type="component" value="Chromosome 1"/>
</dbReference>
<protein>
    <recommendedName>
        <fullName evidence="15">Caspase-6</fullName>
        <ecNumber evidence="14">3.4.22.59</ecNumber>
    </recommendedName>
</protein>
<keyword evidence="4" id="KW-0963">Cytoplasm</keyword>
<dbReference type="InterPro" id="IPR033139">
    <property type="entry name" value="Caspase_cys_AS"/>
</dbReference>